<accession>A0ABU2ZU29</accession>
<dbReference type="InterPro" id="IPR043128">
    <property type="entry name" value="Rev_trsase/Diguanyl_cyclase"/>
</dbReference>
<proteinExistence type="predicted"/>
<dbReference type="NCBIfam" id="TIGR00254">
    <property type="entry name" value="GGDEF"/>
    <property type="match status" value="1"/>
</dbReference>
<evidence type="ECO:0000313" key="4">
    <source>
        <dbReference type="Proteomes" id="UP001253545"/>
    </source>
</evidence>
<reference evidence="3 4" key="1">
    <citation type="submission" date="2023-09" db="EMBL/GenBank/DDBJ databases">
        <authorList>
            <person name="Rey-Velasco X."/>
        </authorList>
    </citation>
    <scope>NUCLEOTIDE SEQUENCE [LARGE SCALE GENOMIC DNA]</scope>
    <source>
        <strain evidence="3 4">P117</strain>
    </source>
</reference>
<dbReference type="CDD" id="cd01949">
    <property type="entry name" value="GGDEF"/>
    <property type="match status" value="1"/>
</dbReference>
<gene>
    <name evidence="3" type="ORF">RM552_09540</name>
</gene>
<dbReference type="Pfam" id="PF00990">
    <property type="entry name" value="GGDEF"/>
    <property type="match status" value="1"/>
</dbReference>
<feature type="domain" description="EAL" evidence="1">
    <location>
        <begin position="398"/>
        <end position="654"/>
    </location>
</feature>
<evidence type="ECO:0000259" key="1">
    <source>
        <dbReference type="PROSITE" id="PS50883"/>
    </source>
</evidence>
<dbReference type="InterPro" id="IPR000160">
    <property type="entry name" value="GGDEF_dom"/>
</dbReference>
<dbReference type="SMART" id="SM00052">
    <property type="entry name" value="EAL"/>
    <property type="match status" value="1"/>
</dbReference>
<dbReference type="SMART" id="SM00267">
    <property type="entry name" value="GGDEF"/>
    <property type="match status" value="1"/>
</dbReference>
<feature type="domain" description="GGDEF" evidence="2">
    <location>
        <begin position="251"/>
        <end position="389"/>
    </location>
</feature>
<dbReference type="PROSITE" id="PS50883">
    <property type="entry name" value="EAL"/>
    <property type="match status" value="1"/>
</dbReference>
<dbReference type="Gene3D" id="3.30.70.270">
    <property type="match status" value="1"/>
</dbReference>
<dbReference type="EMBL" id="JAVRHX010000002">
    <property type="protein sequence ID" value="MDT0595084.1"/>
    <property type="molecule type" value="Genomic_DNA"/>
</dbReference>
<dbReference type="Proteomes" id="UP001253545">
    <property type="component" value="Unassembled WGS sequence"/>
</dbReference>
<dbReference type="SUPFAM" id="SSF55073">
    <property type="entry name" value="Nucleotide cyclase"/>
    <property type="match status" value="1"/>
</dbReference>
<dbReference type="Pfam" id="PF00563">
    <property type="entry name" value="EAL"/>
    <property type="match status" value="1"/>
</dbReference>
<dbReference type="PANTHER" id="PTHR44757:SF2">
    <property type="entry name" value="BIOFILM ARCHITECTURE MAINTENANCE PROTEIN MBAA"/>
    <property type="match status" value="1"/>
</dbReference>
<dbReference type="PROSITE" id="PS50887">
    <property type="entry name" value="GGDEF"/>
    <property type="match status" value="1"/>
</dbReference>
<comment type="caution">
    <text evidence="3">The sequence shown here is derived from an EMBL/GenBank/DDBJ whole genome shotgun (WGS) entry which is preliminary data.</text>
</comment>
<keyword evidence="4" id="KW-1185">Reference proteome</keyword>
<evidence type="ECO:0000259" key="2">
    <source>
        <dbReference type="PROSITE" id="PS50887"/>
    </source>
</evidence>
<dbReference type="InterPro" id="IPR001633">
    <property type="entry name" value="EAL_dom"/>
</dbReference>
<dbReference type="PANTHER" id="PTHR44757">
    <property type="entry name" value="DIGUANYLATE CYCLASE DGCP"/>
    <property type="match status" value="1"/>
</dbReference>
<dbReference type="InterPro" id="IPR052155">
    <property type="entry name" value="Biofilm_reg_signaling"/>
</dbReference>
<dbReference type="RefSeq" id="WP_311368601.1">
    <property type="nucleotide sequence ID" value="NZ_JAVRHX010000002.1"/>
</dbReference>
<name>A0ABU2ZU29_9ALTE</name>
<protein>
    <submittedName>
        <fullName evidence="3">EAL domain-containing protein</fullName>
    </submittedName>
</protein>
<dbReference type="SUPFAM" id="SSF141868">
    <property type="entry name" value="EAL domain-like"/>
    <property type="match status" value="1"/>
</dbReference>
<organism evidence="3 4">
    <name type="scientific">Glaciecola petra</name>
    <dbReference type="NCBI Taxonomy" id="3075602"/>
    <lineage>
        <taxon>Bacteria</taxon>
        <taxon>Pseudomonadati</taxon>
        <taxon>Pseudomonadota</taxon>
        <taxon>Gammaproteobacteria</taxon>
        <taxon>Alteromonadales</taxon>
        <taxon>Alteromonadaceae</taxon>
        <taxon>Glaciecola</taxon>
    </lineage>
</organism>
<sequence length="661" mass="75055">MSYFANLFETRIDLLNQSQHILVDKLTIGKAIGSLETKNGKYIVGCSMPGSQDVDFCGIQIELTNDSTKGIDLSSFTEIDFKFKTSAPISDPKMKLTFRNYNDNYSVPDDLVSQKYNSIIVTANDTRQSTVPISYLHVETWWINERKIAISDSQVDVGNVSKIDILHHDTKTGGDYIFELNALVLKGQYFSLTQLLIINSVIWILVISLLIVKQRQHLIEQATKDRLTGLTNRRGLQDWIDANHPSITNPVDFSLIYIDLDDFKKINDTYGHKVGDLLLKEFSKKTRHVLRAEQYDNVDCLFVRMSGDEFIILLKTIDIQICVKIVDDLFHELTRPIDLEDSKFSVSLSIGISTGTAISGDLKLLFEEGDMAMYLAKKTGKNQFKVYRDNIDDPFFRRKQLAREISSAIENNEFELSFMPTFHADTKRVNSVEVLLNVNNAELKKLSSTEMTDIAEEFNLINTINTWVIATTFKNLSENRKLIESLNIIFSINISTLDLQMSNTIDYISQQLYKNQIDASWIEFEISEAAGIVDQERTLQSLHQLKSMGFKLAIDNFGNGFTAFEHLSAYPIQKIKINRSFVEAIKNNDTKLMVYIAAIMDIAGAHALEVTASGVENLDQFYYLKDKGCRYVQGHLFSEPHSFQGLIKSLSGQGLSREIEV</sequence>
<dbReference type="InterPro" id="IPR035919">
    <property type="entry name" value="EAL_sf"/>
</dbReference>
<dbReference type="Gene3D" id="3.20.20.450">
    <property type="entry name" value="EAL domain"/>
    <property type="match status" value="1"/>
</dbReference>
<evidence type="ECO:0000313" key="3">
    <source>
        <dbReference type="EMBL" id="MDT0595084.1"/>
    </source>
</evidence>
<dbReference type="InterPro" id="IPR029787">
    <property type="entry name" value="Nucleotide_cyclase"/>
</dbReference>
<dbReference type="CDD" id="cd01948">
    <property type="entry name" value="EAL"/>
    <property type="match status" value="1"/>
</dbReference>